<dbReference type="OMA" id="RLVFKPW"/>
<dbReference type="EnsemblMetazoa" id="XM_022800881">
    <property type="protein sequence ID" value="XP_022656616"/>
    <property type="gene ID" value="LOC111248460"/>
</dbReference>
<dbReference type="Pfam" id="PF06201">
    <property type="entry name" value="PITH"/>
    <property type="match status" value="1"/>
</dbReference>
<dbReference type="InterPro" id="IPR010400">
    <property type="entry name" value="PITH_dom"/>
</dbReference>
<dbReference type="GO" id="GO:0005634">
    <property type="term" value="C:nucleus"/>
    <property type="evidence" value="ECO:0007669"/>
    <property type="project" value="TreeGrafter"/>
</dbReference>
<proteinExistence type="inferred from homology"/>
<dbReference type="InterPro" id="IPR037047">
    <property type="entry name" value="PITH_dom_sf"/>
</dbReference>
<dbReference type="KEGG" id="vde:111248460"/>
<name>A0A7M7JSQ5_VARDE</name>
<dbReference type="Gene3D" id="2.60.120.470">
    <property type="entry name" value="PITH domain"/>
    <property type="match status" value="1"/>
</dbReference>
<organism evidence="3 4">
    <name type="scientific">Varroa destructor</name>
    <name type="common">Honeybee mite</name>
    <dbReference type="NCBI Taxonomy" id="109461"/>
    <lineage>
        <taxon>Eukaryota</taxon>
        <taxon>Metazoa</taxon>
        <taxon>Ecdysozoa</taxon>
        <taxon>Arthropoda</taxon>
        <taxon>Chelicerata</taxon>
        <taxon>Arachnida</taxon>
        <taxon>Acari</taxon>
        <taxon>Parasitiformes</taxon>
        <taxon>Mesostigmata</taxon>
        <taxon>Gamasina</taxon>
        <taxon>Dermanyssoidea</taxon>
        <taxon>Varroidae</taxon>
        <taxon>Varroa</taxon>
    </lineage>
</organism>
<accession>A0A7M7JSQ5</accession>
<dbReference type="SUPFAM" id="SSF49785">
    <property type="entry name" value="Galactose-binding domain-like"/>
    <property type="match status" value="1"/>
</dbReference>
<comment type="similarity">
    <text evidence="1">Belongs to the PITHD1 family.</text>
</comment>
<dbReference type="GeneID" id="111248460"/>
<reference evidence="3" key="1">
    <citation type="submission" date="2021-01" db="UniProtKB">
        <authorList>
            <consortium name="EnsemblMetazoa"/>
        </authorList>
    </citation>
    <scope>IDENTIFICATION</scope>
</reference>
<dbReference type="OrthoDB" id="2635at2759"/>
<dbReference type="FunCoup" id="A0A7M7JSQ5">
    <property type="interactions" value="1940"/>
</dbReference>
<dbReference type="PANTHER" id="PTHR12175:SF1">
    <property type="entry name" value="PITH DOMAIN-CONTAINING PROTEIN 1"/>
    <property type="match status" value="1"/>
</dbReference>
<dbReference type="PANTHER" id="PTHR12175">
    <property type="entry name" value="AD039 HT014 THIOREDOXIN FAMILY TRP26"/>
    <property type="match status" value="1"/>
</dbReference>
<evidence type="ECO:0000313" key="3">
    <source>
        <dbReference type="EnsemblMetazoa" id="XP_022656616"/>
    </source>
</evidence>
<evidence type="ECO:0000313" key="4">
    <source>
        <dbReference type="Proteomes" id="UP000594260"/>
    </source>
</evidence>
<dbReference type="GO" id="GO:0045654">
    <property type="term" value="P:positive regulation of megakaryocyte differentiation"/>
    <property type="evidence" value="ECO:0007669"/>
    <property type="project" value="UniProtKB-ARBA"/>
</dbReference>
<protein>
    <recommendedName>
        <fullName evidence="2">PITH domain-containing protein</fullName>
    </recommendedName>
</protein>
<evidence type="ECO:0000256" key="1">
    <source>
        <dbReference type="ARBA" id="ARBA00025788"/>
    </source>
</evidence>
<dbReference type="GO" id="GO:0080090">
    <property type="term" value="P:regulation of primary metabolic process"/>
    <property type="evidence" value="ECO:0007669"/>
    <property type="project" value="UniProtKB-ARBA"/>
</dbReference>
<dbReference type="FunFam" id="2.60.120.470:FF:000002">
    <property type="entry name" value="PITH domain-containing protein 1"/>
    <property type="match status" value="1"/>
</dbReference>
<keyword evidence="4" id="KW-1185">Reference proteome</keyword>
<dbReference type="PROSITE" id="PS51532">
    <property type="entry name" value="PITH"/>
    <property type="match status" value="1"/>
</dbReference>
<dbReference type="AlphaFoldDB" id="A0A7M7JSQ5"/>
<dbReference type="RefSeq" id="XP_022656616.1">
    <property type="nucleotide sequence ID" value="XM_022800881.1"/>
</dbReference>
<feature type="domain" description="PITH" evidence="2">
    <location>
        <begin position="20"/>
        <end position="192"/>
    </location>
</feature>
<evidence type="ECO:0000259" key="2">
    <source>
        <dbReference type="PROSITE" id="PS51532"/>
    </source>
</evidence>
<dbReference type="InterPro" id="IPR008979">
    <property type="entry name" value="Galactose-bd-like_sf"/>
</dbReference>
<dbReference type="InParanoid" id="A0A7M7JSQ5"/>
<dbReference type="GO" id="GO:0005737">
    <property type="term" value="C:cytoplasm"/>
    <property type="evidence" value="ECO:0007669"/>
    <property type="project" value="UniProtKB-ARBA"/>
</dbReference>
<dbReference type="InterPro" id="IPR045099">
    <property type="entry name" value="PITH1-like"/>
</dbReference>
<sequence length="220" mass="24744">MWNAGHCSHQHADHGGDDAHSGPELGIQYTLYTKIDINNVQCLNEAIEGSGKTVFKPWDERLDFSRVVESDCDEELLFSVPFTGNVKLKGIIVVGGEGDFHPSALRLFKNRPNMSFDDAAAEPDQEFELSRDIDGTLEYPTKIVKFANVHHLTLHFPKSFGADTTKIVYIGLKGEFTEAYRQEIAICNYELAPNPADHKVQRQCSDKRYESVHNNNNLGF</sequence>
<dbReference type="GO" id="GO:0060255">
    <property type="term" value="P:regulation of macromolecule metabolic process"/>
    <property type="evidence" value="ECO:0007669"/>
    <property type="project" value="UniProtKB-ARBA"/>
</dbReference>
<dbReference type="Proteomes" id="UP000594260">
    <property type="component" value="Unplaced"/>
</dbReference>